<evidence type="ECO:0000313" key="3">
    <source>
        <dbReference type="Proteomes" id="UP000030645"/>
    </source>
</evidence>
<gene>
    <name evidence="2" type="ORF">L484_004179</name>
</gene>
<evidence type="ECO:0000313" key="2">
    <source>
        <dbReference type="EMBL" id="EXB53913.1"/>
    </source>
</evidence>
<feature type="signal peptide" evidence="1">
    <location>
        <begin position="1"/>
        <end position="23"/>
    </location>
</feature>
<keyword evidence="3" id="KW-1185">Reference proteome</keyword>
<keyword evidence="1" id="KW-0732">Signal</keyword>
<protein>
    <submittedName>
        <fullName evidence="2">Uncharacterized protein</fullName>
    </submittedName>
</protein>
<reference evidence="3" key="1">
    <citation type="submission" date="2013-01" db="EMBL/GenBank/DDBJ databases">
        <title>Draft Genome Sequence of a Mulberry Tree, Morus notabilis C.K. Schneid.</title>
        <authorList>
            <person name="He N."/>
            <person name="Zhao S."/>
        </authorList>
    </citation>
    <scope>NUCLEOTIDE SEQUENCE</scope>
</reference>
<sequence length="71" mass="7908">MESKMVSPLKPTILLFTASLVAAAYLTSSEAADSKPSFEDNFDIMWSEDHFTTSEDGQIWHLSLDKETGTH</sequence>
<dbReference type="Proteomes" id="UP000030645">
    <property type="component" value="Unassembled WGS sequence"/>
</dbReference>
<accession>W9R1B0</accession>
<dbReference type="EMBL" id="KE344143">
    <property type="protein sequence ID" value="EXB53913.1"/>
    <property type="molecule type" value="Genomic_DNA"/>
</dbReference>
<organism evidence="2 3">
    <name type="scientific">Morus notabilis</name>
    <dbReference type="NCBI Taxonomy" id="981085"/>
    <lineage>
        <taxon>Eukaryota</taxon>
        <taxon>Viridiplantae</taxon>
        <taxon>Streptophyta</taxon>
        <taxon>Embryophyta</taxon>
        <taxon>Tracheophyta</taxon>
        <taxon>Spermatophyta</taxon>
        <taxon>Magnoliopsida</taxon>
        <taxon>eudicotyledons</taxon>
        <taxon>Gunneridae</taxon>
        <taxon>Pentapetalae</taxon>
        <taxon>rosids</taxon>
        <taxon>fabids</taxon>
        <taxon>Rosales</taxon>
        <taxon>Moraceae</taxon>
        <taxon>Moreae</taxon>
        <taxon>Morus</taxon>
    </lineage>
</organism>
<dbReference type="STRING" id="981085.W9R1B0"/>
<proteinExistence type="predicted"/>
<feature type="chain" id="PRO_5004928015" evidence="1">
    <location>
        <begin position="24"/>
        <end position="71"/>
    </location>
</feature>
<dbReference type="AlphaFoldDB" id="W9R1B0"/>
<evidence type="ECO:0000256" key="1">
    <source>
        <dbReference type="SAM" id="SignalP"/>
    </source>
</evidence>
<name>W9R1B0_9ROSA</name>